<dbReference type="Gene3D" id="1.20.1250.20">
    <property type="entry name" value="MFS general substrate transporter like domains"/>
    <property type="match status" value="2"/>
</dbReference>
<evidence type="ECO:0000313" key="10">
    <source>
        <dbReference type="EMBL" id="GAV05603.1"/>
    </source>
</evidence>
<keyword evidence="7 9" id="KW-0472">Membrane</keyword>
<feature type="transmembrane region" description="Helical" evidence="9">
    <location>
        <begin position="124"/>
        <end position="143"/>
    </location>
</feature>
<dbReference type="InterPro" id="IPR001958">
    <property type="entry name" value="Tet-R_TetA/multi-R_MdtG-like"/>
</dbReference>
<feature type="transmembrane region" description="Helical" evidence="9">
    <location>
        <begin position="432"/>
        <end position="456"/>
    </location>
</feature>
<accession>A0A1D1VZ00</accession>
<feature type="transmembrane region" description="Helical" evidence="9">
    <location>
        <begin position="327"/>
        <end position="344"/>
    </location>
</feature>
<dbReference type="InterPro" id="IPR050930">
    <property type="entry name" value="MFS_Vesicular_Transporter"/>
</dbReference>
<comment type="caution">
    <text evidence="10">The sequence shown here is derived from an EMBL/GenBank/DDBJ whole genome shotgun (WGS) entry which is preliminary data.</text>
</comment>
<feature type="transmembrane region" description="Helical" evidence="9">
    <location>
        <begin position="260"/>
        <end position="280"/>
    </location>
</feature>
<feature type="compositionally biased region" description="Low complexity" evidence="8">
    <location>
        <begin position="488"/>
        <end position="498"/>
    </location>
</feature>
<dbReference type="Proteomes" id="UP000186922">
    <property type="component" value="Unassembled WGS sequence"/>
</dbReference>
<evidence type="ECO:0000256" key="7">
    <source>
        <dbReference type="ARBA" id="ARBA00023136"/>
    </source>
</evidence>
<reference evidence="10 11" key="1">
    <citation type="journal article" date="2016" name="Nat. Commun.">
        <title>Extremotolerant tardigrade genome and improved radiotolerance of human cultured cells by tardigrade-unique protein.</title>
        <authorList>
            <person name="Hashimoto T."/>
            <person name="Horikawa D.D."/>
            <person name="Saito Y."/>
            <person name="Kuwahara H."/>
            <person name="Kozuka-Hata H."/>
            <person name="Shin-I T."/>
            <person name="Minakuchi Y."/>
            <person name="Ohishi K."/>
            <person name="Motoyama A."/>
            <person name="Aizu T."/>
            <person name="Enomoto A."/>
            <person name="Kondo K."/>
            <person name="Tanaka S."/>
            <person name="Hara Y."/>
            <person name="Koshikawa S."/>
            <person name="Sagara H."/>
            <person name="Miura T."/>
            <person name="Yokobori S."/>
            <person name="Miyagawa K."/>
            <person name="Suzuki Y."/>
            <person name="Kubo T."/>
            <person name="Oyama M."/>
            <person name="Kohara Y."/>
            <person name="Fujiyama A."/>
            <person name="Arakawa K."/>
            <person name="Katayama T."/>
            <person name="Toyoda A."/>
            <person name="Kunieda T."/>
        </authorList>
    </citation>
    <scope>NUCLEOTIDE SEQUENCE [LARGE SCALE GENOMIC DNA]</scope>
    <source>
        <strain evidence="10 11">YOKOZUNA-1</strain>
    </source>
</reference>
<dbReference type="GO" id="GO:0016020">
    <property type="term" value="C:membrane"/>
    <property type="evidence" value="ECO:0007669"/>
    <property type="project" value="UniProtKB-SubCell"/>
</dbReference>
<evidence type="ECO:0000256" key="8">
    <source>
        <dbReference type="SAM" id="MobiDB-lite"/>
    </source>
</evidence>
<keyword evidence="3" id="KW-0813">Transport</keyword>
<proteinExistence type="inferred from homology"/>
<dbReference type="PANTHER" id="PTHR23506:SF26">
    <property type="entry name" value="MFS-TYPE TRANSPORTER SLC18B1"/>
    <property type="match status" value="1"/>
</dbReference>
<dbReference type="InterPro" id="IPR011701">
    <property type="entry name" value="MFS"/>
</dbReference>
<dbReference type="InterPro" id="IPR036259">
    <property type="entry name" value="MFS_trans_sf"/>
</dbReference>
<dbReference type="EMBL" id="BDGG01000012">
    <property type="protein sequence ID" value="GAV05603.1"/>
    <property type="molecule type" value="Genomic_DNA"/>
</dbReference>
<evidence type="ECO:0000256" key="6">
    <source>
        <dbReference type="ARBA" id="ARBA00022989"/>
    </source>
</evidence>
<protein>
    <recommendedName>
        <fullName evidence="12">Major facilitator superfamily (MFS) profile domain-containing protein</fullName>
    </recommendedName>
</protein>
<gene>
    <name evidence="10" type="primary">RvY_15705-1</name>
    <name evidence="10" type="synonym">RvY_15705.1</name>
    <name evidence="10" type="ORF">RvY_15705</name>
</gene>
<dbReference type="OrthoDB" id="5086884at2759"/>
<name>A0A1D1VZ00_RAMVA</name>
<feature type="transmembrane region" description="Helical" evidence="9">
    <location>
        <begin position="300"/>
        <end position="320"/>
    </location>
</feature>
<feature type="transmembrane region" description="Helical" evidence="9">
    <location>
        <begin position="399"/>
        <end position="420"/>
    </location>
</feature>
<keyword evidence="5" id="KW-0532">Neurotransmitter transport</keyword>
<keyword evidence="6 9" id="KW-1133">Transmembrane helix</keyword>
<sequence>MAGASSVPGFRDVDELANTPARRPRYESVVSIVGGEEKLVQVELPPAARTKLTKSQISILIAGSCSSMFMHMAISSMPLILPPTIIEKGISYGYTGVIFSVFAVSIAIFEPLQAKIIPFLGTKRAFVGSSFVGGLCYLAFAFLDYADTTAAFVAPACIIRFIEGIYYAILITSSNVIVCLSFPDRASFAFGVLEGFVGVGFTFGPVIGGTLYREVGFYAPFVFIGVALLLTAVLGYFSIEQISGINLEARPREKRRLIRDPAFIGCGVLCFSMGVIWGIFETALEPYLATYDRGPGVEALVFAIAYLAYAGMAPVWGYVFRKVHIDYRWVLLGPVVIGVVWMVLGPIPGLSFIPPSVLWLDTVCLFLINVGVAYVFVFSYDTMLKRAIFCGLEENVATYALIVASFFTSIYLGEVVGPIIGGAVYSQYNFQYVAAVASGTQFGFAGLAAVIMLIAWKKVGKRLRGYGHSVFPSWIKSNQIKEQESEESSPLNSNDNSSDFTIFQPATDSRKTGALNQNRDSVGYGSMS</sequence>
<evidence type="ECO:0000256" key="4">
    <source>
        <dbReference type="ARBA" id="ARBA00022692"/>
    </source>
</evidence>
<dbReference type="STRING" id="947166.A0A1D1VZ00"/>
<comment type="subcellular location">
    <subcellularLocation>
        <location evidence="1">Membrane</location>
        <topology evidence="1">Multi-pass membrane protein</topology>
    </subcellularLocation>
</comment>
<evidence type="ECO:0000313" key="11">
    <source>
        <dbReference type="Proteomes" id="UP000186922"/>
    </source>
</evidence>
<dbReference type="Pfam" id="PF07690">
    <property type="entry name" value="MFS_1"/>
    <property type="match status" value="1"/>
</dbReference>
<dbReference type="GO" id="GO:0022857">
    <property type="term" value="F:transmembrane transporter activity"/>
    <property type="evidence" value="ECO:0007669"/>
    <property type="project" value="InterPro"/>
</dbReference>
<organism evidence="10 11">
    <name type="scientific">Ramazzottius varieornatus</name>
    <name type="common">Water bear</name>
    <name type="synonym">Tardigrade</name>
    <dbReference type="NCBI Taxonomy" id="947166"/>
    <lineage>
        <taxon>Eukaryota</taxon>
        <taxon>Metazoa</taxon>
        <taxon>Ecdysozoa</taxon>
        <taxon>Tardigrada</taxon>
        <taxon>Eutardigrada</taxon>
        <taxon>Parachela</taxon>
        <taxon>Hypsibioidea</taxon>
        <taxon>Ramazzottiidae</taxon>
        <taxon>Ramazzottius</taxon>
    </lineage>
</organism>
<feature type="transmembrane region" description="Helical" evidence="9">
    <location>
        <begin position="356"/>
        <end position="378"/>
    </location>
</feature>
<dbReference type="PANTHER" id="PTHR23506">
    <property type="entry name" value="GH10249P"/>
    <property type="match status" value="1"/>
</dbReference>
<feature type="transmembrane region" description="Helical" evidence="9">
    <location>
        <begin position="190"/>
        <end position="212"/>
    </location>
</feature>
<keyword evidence="11" id="KW-1185">Reference proteome</keyword>
<dbReference type="SUPFAM" id="SSF103473">
    <property type="entry name" value="MFS general substrate transporter"/>
    <property type="match status" value="1"/>
</dbReference>
<evidence type="ECO:0000256" key="5">
    <source>
        <dbReference type="ARBA" id="ARBA00022775"/>
    </source>
</evidence>
<dbReference type="AlphaFoldDB" id="A0A1D1VZ00"/>
<feature type="region of interest" description="Disordered" evidence="8">
    <location>
        <begin position="482"/>
        <end position="528"/>
    </location>
</feature>
<feature type="transmembrane region" description="Helical" evidence="9">
    <location>
        <begin position="59"/>
        <end position="80"/>
    </location>
</feature>
<evidence type="ECO:0000256" key="1">
    <source>
        <dbReference type="ARBA" id="ARBA00004141"/>
    </source>
</evidence>
<keyword evidence="4 9" id="KW-0812">Transmembrane</keyword>
<feature type="transmembrane region" description="Helical" evidence="9">
    <location>
        <begin position="149"/>
        <end position="169"/>
    </location>
</feature>
<feature type="transmembrane region" description="Helical" evidence="9">
    <location>
        <begin position="92"/>
        <end position="112"/>
    </location>
</feature>
<evidence type="ECO:0000256" key="9">
    <source>
        <dbReference type="SAM" id="Phobius"/>
    </source>
</evidence>
<evidence type="ECO:0000256" key="2">
    <source>
        <dbReference type="ARBA" id="ARBA00006829"/>
    </source>
</evidence>
<comment type="similarity">
    <text evidence="2">Belongs to the major facilitator superfamily. Vesicular transporter family.</text>
</comment>
<evidence type="ECO:0008006" key="12">
    <source>
        <dbReference type="Google" id="ProtNLM"/>
    </source>
</evidence>
<evidence type="ECO:0000256" key="3">
    <source>
        <dbReference type="ARBA" id="ARBA00022448"/>
    </source>
</evidence>
<dbReference type="PRINTS" id="PR01035">
    <property type="entry name" value="TCRTETA"/>
</dbReference>
<feature type="transmembrane region" description="Helical" evidence="9">
    <location>
        <begin position="218"/>
        <end position="239"/>
    </location>
</feature>